<organism evidence="2 3">
    <name type="scientific">Myceligenerans salitolerans</name>
    <dbReference type="NCBI Taxonomy" id="1230528"/>
    <lineage>
        <taxon>Bacteria</taxon>
        <taxon>Bacillati</taxon>
        <taxon>Actinomycetota</taxon>
        <taxon>Actinomycetes</taxon>
        <taxon>Micrococcales</taxon>
        <taxon>Promicromonosporaceae</taxon>
        <taxon>Myceligenerans</taxon>
    </lineage>
</organism>
<reference evidence="3" key="2">
    <citation type="submission" date="2023-07" db="EMBL/GenBank/DDBJ databases">
        <title>Myceligenerans salitolerans sp. nov., a halotolerant actinomycete isolated from a salt lake in Xinjiang, China.</title>
        <authorList>
            <person name="Guan T."/>
        </authorList>
    </citation>
    <scope>NUCLEOTIDE SEQUENCE [LARGE SCALE GENOMIC DNA]</scope>
    <source>
        <strain evidence="3">XHU 5031</strain>
    </source>
</reference>
<name>A0ABS3ICX0_9MICO</name>
<comment type="caution">
    <text evidence="2">The sequence shown here is derived from an EMBL/GenBank/DDBJ whole genome shotgun (WGS) entry which is preliminary data.</text>
</comment>
<dbReference type="EMBL" id="JAFMPK010000047">
    <property type="protein sequence ID" value="MBO0610882.1"/>
    <property type="molecule type" value="Genomic_DNA"/>
</dbReference>
<evidence type="ECO:0008006" key="4">
    <source>
        <dbReference type="Google" id="ProtNLM"/>
    </source>
</evidence>
<feature type="region of interest" description="Disordered" evidence="1">
    <location>
        <begin position="1"/>
        <end position="30"/>
    </location>
</feature>
<gene>
    <name evidence="2" type="ORF">J0911_17800</name>
</gene>
<keyword evidence="3" id="KW-1185">Reference proteome</keyword>
<dbReference type="Proteomes" id="UP000664617">
    <property type="component" value="Unassembled WGS sequence"/>
</dbReference>
<evidence type="ECO:0000256" key="1">
    <source>
        <dbReference type="SAM" id="MobiDB-lite"/>
    </source>
</evidence>
<protein>
    <recommendedName>
        <fullName evidence="4">DUF1918 domain-containing protein</fullName>
    </recommendedName>
</protein>
<dbReference type="RefSeq" id="WP_207276773.1">
    <property type="nucleotide sequence ID" value="NZ_JAFMPK010000047.1"/>
</dbReference>
<proteinExistence type="predicted"/>
<sequence length="92" mass="10095">MTVYQREDDFTVETTHDPARPRTPKRSHPARWHVGDQVRVADGPRMLIGATGTVVELDAPGPWPIRVQIDRRGFSSALLAAHELGPADEAGS</sequence>
<evidence type="ECO:0000313" key="2">
    <source>
        <dbReference type="EMBL" id="MBO0610882.1"/>
    </source>
</evidence>
<accession>A0ABS3ICX0</accession>
<evidence type="ECO:0000313" key="3">
    <source>
        <dbReference type="Proteomes" id="UP000664617"/>
    </source>
</evidence>
<feature type="compositionally biased region" description="Basic and acidic residues" evidence="1">
    <location>
        <begin position="1"/>
        <end position="20"/>
    </location>
</feature>
<reference evidence="2 3" key="1">
    <citation type="submission" date="2021-03" db="EMBL/GenBank/DDBJ databases">
        <authorList>
            <person name="Xin L."/>
        </authorList>
    </citation>
    <scope>NUCLEOTIDE SEQUENCE [LARGE SCALE GENOMIC DNA]</scope>
    <source>
        <strain evidence="2 3">XHU 5031</strain>
    </source>
</reference>